<evidence type="ECO:0000313" key="2">
    <source>
        <dbReference type="Proteomes" id="UP000807025"/>
    </source>
</evidence>
<organism evidence="1 2">
    <name type="scientific">Pleurotus eryngii</name>
    <name type="common">Boletus of the steppes</name>
    <dbReference type="NCBI Taxonomy" id="5323"/>
    <lineage>
        <taxon>Eukaryota</taxon>
        <taxon>Fungi</taxon>
        <taxon>Dikarya</taxon>
        <taxon>Basidiomycota</taxon>
        <taxon>Agaricomycotina</taxon>
        <taxon>Agaricomycetes</taxon>
        <taxon>Agaricomycetidae</taxon>
        <taxon>Agaricales</taxon>
        <taxon>Pleurotineae</taxon>
        <taxon>Pleurotaceae</taxon>
        <taxon>Pleurotus</taxon>
    </lineage>
</organism>
<protein>
    <submittedName>
        <fullName evidence="1">Uncharacterized protein</fullName>
    </submittedName>
</protein>
<comment type="caution">
    <text evidence="1">The sequence shown here is derived from an EMBL/GenBank/DDBJ whole genome shotgun (WGS) entry which is preliminary data.</text>
</comment>
<dbReference type="Proteomes" id="UP000807025">
    <property type="component" value="Unassembled WGS sequence"/>
</dbReference>
<reference evidence="1" key="1">
    <citation type="submission" date="2020-11" db="EMBL/GenBank/DDBJ databases">
        <authorList>
            <consortium name="DOE Joint Genome Institute"/>
            <person name="Ahrendt S."/>
            <person name="Riley R."/>
            <person name="Andreopoulos W."/>
            <person name="Labutti K."/>
            <person name="Pangilinan J."/>
            <person name="Ruiz-Duenas F.J."/>
            <person name="Barrasa J.M."/>
            <person name="Sanchez-Garcia M."/>
            <person name="Camarero S."/>
            <person name="Miyauchi S."/>
            <person name="Serrano A."/>
            <person name="Linde D."/>
            <person name="Babiker R."/>
            <person name="Drula E."/>
            <person name="Ayuso-Fernandez I."/>
            <person name="Pacheco R."/>
            <person name="Padilla G."/>
            <person name="Ferreira P."/>
            <person name="Barriuso J."/>
            <person name="Kellner H."/>
            <person name="Castanera R."/>
            <person name="Alfaro M."/>
            <person name="Ramirez L."/>
            <person name="Pisabarro A.G."/>
            <person name="Kuo A."/>
            <person name="Tritt A."/>
            <person name="Lipzen A."/>
            <person name="He G."/>
            <person name="Yan M."/>
            <person name="Ng V."/>
            <person name="Cullen D."/>
            <person name="Martin F."/>
            <person name="Rosso M.-N."/>
            <person name="Henrissat B."/>
            <person name="Hibbett D."/>
            <person name="Martinez A.T."/>
            <person name="Grigoriev I.V."/>
        </authorList>
    </citation>
    <scope>NUCLEOTIDE SEQUENCE</scope>
    <source>
        <strain evidence="1">ATCC 90797</strain>
    </source>
</reference>
<sequence>MLPATIEELILEDIDSSDMLPDNIVAPVPDSKVNAPSNNSKCLAYLQSIDLLYLTTHCSNSRLSSSAPISNDCTSDWMSPSPAICRHGFLPVYQNSN</sequence>
<keyword evidence="2" id="KW-1185">Reference proteome</keyword>
<dbReference type="EMBL" id="MU154612">
    <property type="protein sequence ID" value="KAF9491785.1"/>
    <property type="molecule type" value="Genomic_DNA"/>
</dbReference>
<evidence type="ECO:0000313" key="1">
    <source>
        <dbReference type="EMBL" id="KAF9491785.1"/>
    </source>
</evidence>
<name>A0A9P6DDV6_PLEER</name>
<gene>
    <name evidence="1" type="ORF">BDN71DRAFT_1452350</name>
</gene>
<dbReference type="AlphaFoldDB" id="A0A9P6DDV6"/>
<proteinExistence type="predicted"/>
<accession>A0A9P6DDV6</accession>